<gene>
    <name evidence="2" type="ORF">LXN57_10375</name>
</gene>
<reference evidence="2 3" key="1">
    <citation type="submission" date="2022-06" db="EMBL/GenBank/DDBJ databases">
        <title>Actinoplanes abujensis sp. nov., isolated from Nigerian arid soil.</title>
        <authorList>
            <person name="Ding P."/>
        </authorList>
    </citation>
    <scope>NUCLEOTIDE SEQUENCE [LARGE SCALE GENOMIC DNA]</scope>
    <source>
        <strain evidence="3">TRM88002</strain>
    </source>
</reference>
<sequence>MQTRTDDVTTRSTASGDRDDAGLVRSRVGRTHPFSAEPFRPDRKRRRRRGR</sequence>
<organism evidence="2 3">
    <name type="scientific">Paractinoplanes hotanensis</name>
    <dbReference type="NCBI Taxonomy" id="2906497"/>
    <lineage>
        <taxon>Bacteria</taxon>
        <taxon>Bacillati</taxon>
        <taxon>Actinomycetota</taxon>
        <taxon>Actinomycetes</taxon>
        <taxon>Micromonosporales</taxon>
        <taxon>Micromonosporaceae</taxon>
        <taxon>Paractinoplanes</taxon>
    </lineage>
</organism>
<protein>
    <submittedName>
        <fullName evidence="2">Uncharacterized protein</fullName>
    </submittedName>
</protein>
<dbReference type="Proteomes" id="UP001523216">
    <property type="component" value="Unassembled WGS sequence"/>
</dbReference>
<proteinExistence type="predicted"/>
<feature type="compositionally biased region" description="Basic residues" evidence="1">
    <location>
        <begin position="42"/>
        <end position="51"/>
    </location>
</feature>
<name>A0ABT0XXJ5_9ACTN</name>
<feature type="region of interest" description="Disordered" evidence="1">
    <location>
        <begin position="1"/>
        <end position="51"/>
    </location>
</feature>
<dbReference type="RefSeq" id="WP_251797823.1">
    <property type="nucleotide sequence ID" value="NZ_JAMQOL010000012.1"/>
</dbReference>
<evidence type="ECO:0000256" key="1">
    <source>
        <dbReference type="SAM" id="MobiDB-lite"/>
    </source>
</evidence>
<keyword evidence="3" id="KW-1185">Reference proteome</keyword>
<accession>A0ABT0XXJ5</accession>
<evidence type="ECO:0000313" key="3">
    <source>
        <dbReference type="Proteomes" id="UP001523216"/>
    </source>
</evidence>
<evidence type="ECO:0000313" key="2">
    <source>
        <dbReference type="EMBL" id="MCM4077973.1"/>
    </source>
</evidence>
<dbReference type="EMBL" id="JAMQOL010000012">
    <property type="protein sequence ID" value="MCM4077973.1"/>
    <property type="molecule type" value="Genomic_DNA"/>
</dbReference>
<comment type="caution">
    <text evidence="2">The sequence shown here is derived from an EMBL/GenBank/DDBJ whole genome shotgun (WGS) entry which is preliminary data.</text>
</comment>